<dbReference type="PROSITE" id="PS51257">
    <property type="entry name" value="PROKAR_LIPOPROTEIN"/>
    <property type="match status" value="1"/>
</dbReference>
<gene>
    <name evidence="1" type="ORF">A2625_05905</name>
</gene>
<name>A0A1F4Q1A3_UNCSA</name>
<dbReference type="AlphaFoldDB" id="A0A1F4Q1A3"/>
<comment type="caution">
    <text evidence="1">The sequence shown here is derived from an EMBL/GenBank/DDBJ whole genome shotgun (WGS) entry which is preliminary data.</text>
</comment>
<organism evidence="1 2">
    <name type="scientific">candidate division WOR-1 bacterium RIFCSPHIGHO2_01_FULL_53_15</name>
    <dbReference type="NCBI Taxonomy" id="1802564"/>
    <lineage>
        <taxon>Bacteria</taxon>
        <taxon>Bacillati</taxon>
        <taxon>Saganbacteria</taxon>
    </lineage>
</organism>
<protein>
    <submittedName>
        <fullName evidence="1">Uncharacterized protein</fullName>
    </submittedName>
</protein>
<evidence type="ECO:0000313" key="1">
    <source>
        <dbReference type="EMBL" id="OGB89647.1"/>
    </source>
</evidence>
<dbReference type="EMBL" id="METM01000021">
    <property type="protein sequence ID" value="OGB89647.1"/>
    <property type="molecule type" value="Genomic_DNA"/>
</dbReference>
<proteinExistence type="predicted"/>
<evidence type="ECO:0000313" key="2">
    <source>
        <dbReference type="Proteomes" id="UP000178724"/>
    </source>
</evidence>
<reference evidence="1 2" key="1">
    <citation type="journal article" date="2016" name="Nat. Commun.">
        <title>Thousands of microbial genomes shed light on interconnected biogeochemical processes in an aquifer system.</title>
        <authorList>
            <person name="Anantharaman K."/>
            <person name="Brown C.T."/>
            <person name="Hug L.A."/>
            <person name="Sharon I."/>
            <person name="Castelle C.J."/>
            <person name="Probst A.J."/>
            <person name="Thomas B.C."/>
            <person name="Singh A."/>
            <person name="Wilkins M.J."/>
            <person name="Karaoz U."/>
            <person name="Brodie E.L."/>
            <person name="Williams K.H."/>
            <person name="Hubbard S.S."/>
            <person name="Banfield J.F."/>
        </authorList>
    </citation>
    <scope>NUCLEOTIDE SEQUENCE [LARGE SCALE GENOMIC DNA]</scope>
</reference>
<sequence>MFKKVIAFGFLFGLIGFALFGGGCGQTSTPSSSATTTTVAASSAVAISGTTAVGVTTLGLRTFADALGSAEVKIGYCEAGSDEVKELGRGTTAPDGTYEVRVPVASLEALKATGGYVPNLMVEISKEGVVIGCVIPSLSPEAGSRGYAPTASKGDYKKALIARAAFKKGKNPKDFDYSGSVDRKFSSESMKDYSPGMIDDMGDSIMSGEEAEAGIGTALGISDTNMALLRQKGFELGRTYIEPIMRAAFESKTPPDRAAMDRAFASMEAEMSTYARDILGLSDQQITDLKSMKDKAIETEMGEHSDLAGDDSFREAKLRMSGDKMVNMFLGQWNAADTIAQLAPSGKQSFKDNPASAAVYTSFAASRESIKTELLSLMSTPGTSPEAIPTYMRTAFFDAFLFPPMAAKPEIKEGFDPASMEAMFASYTNNRIMVYFMQTFLTELQRMTYFSSQESAMQPIFTNRFQNTASPYYMGPNFWSGNFPGGTPGTPPTPQQINDRLVLYNAALDAAMTNNTALRTIFIAAGFTDAQATSILNAFRILMAPPDAF</sequence>
<dbReference type="Proteomes" id="UP000178724">
    <property type="component" value="Unassembled WGS sequence"/>
</dbReference>
<accession>A0A1F4Q1A3</accession>